<keyword evidence="2" id="KW-1185">Reference proteome</keyword>
<comment type="caution">
    <text evidence="1">The sequence shown here is derived from an EMBL/GenBank/DDBJ whole genome shotgun (WGS) entry which is preliminary data.</text>
</comment>
<reference evidence="1" key="1">
    <citation type="submission" date="2023-03" db="EMBL/GenBank/DDBJ databases">
        <title>Massive genome expansion in bonnet fungi (Mycena s.s.) driven by repeated elements and novel gene families across ecological guilds.</title>
        <authorList>
            <consortium name="Lawrence Berkeley National Laboratory"/>
            <person name="Harder C.B."/>
            <person name="Miyauchi S."/>
            <person name="Viragh M."/>
            <person name="Kuo A."/>
            <person name="Thoen E."/>
            <person name="Andreopoulos B."/>
            <person name="Lu D."/>
            <person name="Skrede I."/>
            <person name="Drula E."/>
            <person name="Henrissat B."/>
            <person name="Morin E."/>
            <person name="Kohler A."/>
            <person name="Barry K."/>
            <person name="LaButti K."/>
            <person name="Morin E."/>
            <person name="Salamov A."/>
            <person name="Lipzen A."/>
            <person name="Mereny Z."/>
            <person name="Hegedus B."/>
            <person name="Baldrian P."/>
            <person name="Stursova M."/>
            <person name="Weitz H."/>
            <person name="Taylor A."/>
            <person name="Grigoriev I.V."/>
            <person name="Nagy L.G."/>
            <person name="Martin F."/>
            <person name="Kauserud H."/>
        </authorList>
    </citation>
    <scope>NUCLEOTIDE SEQUENCE</scope>
    <source>
        <strain evidence="1">9144</strain>
    </source>
</reference>
<dbReference type="EMBL" id="JARJCW010000025">
    <property type="protein sequence ID" value="KAJ7211638.1"/>
    <property type="molecule type" value="Genomic_DNA"/>
</dbReference>
<gene>
    <name evidence="1" type="ORF">GGX14DRAFT_448945</name>
</gene>
<protein>
    <submittedName>
        <fullName evidence="1">Uncharacterized protein</fullName>
    </submittedName>
</protein>
<name>A0AAD6VFM1_9AGAR</name>
<dbReference type="Proteomes" id="UP001219525">
    <property type="component" value="Unassembled WGS sequence"/>
</dbReference>
<accession>A0AAD6VFM1</accession>
<dbReference type="AlphaFoldDB" id="A0AAD6VFM1"/>
<sequence>MTSRHHASISPVVSQHRKLTAPQAQAQSITSALHPFYASEQCTRIHRDTSFINNQQRLPHSVGFFLPLLTPSPRAPAYLDVSSWNLSCRAPPFSLLREGLCMYIPPLCYNHHVLPPRPSYRRHQWLLRFSRSPGFPPHHIPLCAARLPRGQYCVPRRDEECCAGASCASQSSAPPCRIGVRPQTRFEKAFIPLWLTAHRLR</sequence>
<evidence type="ECO:0000313" key="2">
    <source>
        <dbReference type="Proteomes" id="UP001219525"/>
    </source>
</evidence>
<proteinExistence type="predicted"/>
<organism evidence="1 2">
    <name type="scientific">Mycena pura</name>
    <dbReference type="NCBI Taxonomy" id="153505"/>
    <lineage>
        <taxon>Eukaryota</taxon>
        <taxon>Fungi</taxon>
        <taxon>Dikarya</taxon>
        <taxon>Basidiomycota</taxon>
        <taxon>Agaricomycotina</taxon>
        <taxon>Agaricomycetes</taxon>
        <taxon>Agaricomycetidae</taxon>
        <taxon>Agaricales</taxon>
        <taxon>Marasmiineae</taxon>
        <taxon>Mycenaceae</taxon>
        <taxon>Mycena</taxon>
    </lineage>
</organism>
<evidence type="ECO:0000313" key="1">
    <source>
        <dbReference type="EMBL" id="KAJ7211638.1"/>
    </source>
</evidence>